<dbReference type="AlphaFoldDB" id="D0LAZ7"/>
<dbReference type="HOGENOM" id="CLU_151963_0_0_11"/>
<evidence type="ECO:0000256" key="1">
    <source>
        <dbReference type="SAM" id="Phobius"/>
    </source>
</evidence>
<evidence type="ECO:0000313" key="2">
    <source>
        <dbReference type="EMBL" id="ACY22290.1"/>
    </source>
</evidence>
<dbReference type="OrthoDB" id="4871734at2"/>
<feature type="transmembrane region" description="Helical" evidence="1">
    <location>
        <begin position="65"/>
        <end position="84"/>
    </location>
</feature>
<keyword evidence="1" id="KW-0812">Transmembrane</keyword>
<feature type="transmembrane region" description="Helical" evidence="1">
    <location>
        <begin position="5"/>
        <end position="26"/>
    </location>
</feature>
<dbReference type="eggNOG" id="ENOG5032SD2">
    <property type="taxonomic scope" value="Bacteria"/>
</dbReference>
<gene>
    <name evidence="2" type="ordered locus">Gbro_3084</name>
</gene>
<protein>
    <recommendedName>
        <fullName evidence="4">4 TMS phage holin, superfamily IV</fullName>
    </recommendedName>
</protein>
<feature type="transmembrane region" description="Helical" evidence="1">
    <location>
        <begin position="32"/>
        <end position="53"/>
    </location>
</feature>
<reference evidence="2 3" key="2">
    <citation type="journal article" date="2010" name="Stand. Genomic Sci.">
        <title>Complete genome sequence of Gordonia bronchialis type strain (3410).</title>
        <authorList>
            <person name="Ivanova N."/>
            <person name="Sikorski J."/>
            <person name="Jando M."/>
            <person name="Lapidus A."/>
            <person name="Nolan M."/>
            <person name="Lucas S."/>
            <person name="Del Rio T.G."/>
            <person name="Tice H."/>
            <person name="Copeland A."/>
            <person name="Cheng J.F."/>
            <person name="Chen F."/>
            <person name="Bruce D."/>
            <person name="Goodwin L."/>
            <person name="Pitluck S."/>
            <person name="Mavromatis K."/>
            <person name="Ovchinnikova G."/>
            <person name="Pati A."/>
            <person name="Chen A."/>
            <person name="Palaniappan K."/>
            <person name="Land M."/>
            <person name="Hauser L."/>
            <person name="Chang Y.J."/>
            <person name="Jeffries C.D."/>
            <person name="Chain P."/>
            <person name="Saunders E."/>
            <person name="Han C."/>
            <person name="Detter J.C."/>
            <person name="Brettin T."/>
            <person name="Rohde M."/>
            <person name="Goker M."/>
            <person name="Bristow J."/>
            <person name="Eisen J.A."/>
            <person name="Markowitz V."/>
            <person name="Hugenholtz P."/>
            <person name="Klenk H.P."/>
            <person name="Kyrpides N.C."/>
        </authorList>
    </citation>
    <scope>NUCLEOTIDE SEQUENCE [LARGE SCALE GENOMIC DNA]</scope>
    <source>
        <strain evidence="3">ATCC 25592 / DSM 43247 / BCRC 13721 / JCM 3198 / KCTC 3076 / NBRC 16047 / NCTC 10667</strain>
    </source>
</reference>
<dbReference type="KEGG" id="gbr:Gbro_3084"/>
<dbReference type="EMBL" id="CP001802">
    <property type="protein sequence ID" value="ACY22290.1"/>
    <property type="molecule type" value="Genomic_DNA"/>
</dbReference>
<name>D0LAZ7_GORB4</name>
<dbReference type="Proteomes" id="UP000001219">
    <property type="component" value="Chromosome"/>
</dbReference>
<reference evidence="3" key="1">
    <citation type="submission" date="2009-10" db="EMBL/GenBank/DDBJ databases">
        <title>The complete chromosome of Gordonia bronchialis DSM 43247.</title>
        <authorList>
            <consortium name="US DOE Joint Genome Institute (JGI-PGF)"/>
            <person name="Lucas S."/>
            <person name="Copeland A."/>
            <person name="Lapidus A."/>
            <person name="Glavina del Rio T."/>
            <person name="Dalin E."/>
            <person name="Tice H."/>
            <person name="Bruce D."/>
            <person name="Goodwin L."/>
            <person name="Pitluck S."/>
            <person name="Kyrpides N."/>
            <person name="Mavromatis K."/>
            <person name="Ivanova N."/>
            <person name="Ovchinnikova G."/>
            <person name="Saunders E."/>
            <person name="Brettin T."/>
            <person name="Detter J.C."/>
            <person name="Han C."/>
            <person name="Larimer F."/>
            <person name="Land M."/>
            <person name="Hauser L."/>
            <person name="Markowitz V."/>
            <person name="Cheng J.-F."/>
            <person name="Hugenholtz P."/>
            <person name="Woyke T."/>
            <person name="Wu D."/>
            <person name="Jando M."/>
            <person name="Schneider S."/>
            <person name="Goeker M."/>
            <person name="Klenk H.-P."/>
            <person name="Eisen J.A."/>
        </authorList>
    </citation>
    <scope>NUCLEOTIDE SEQUENCE [LARGE SCALE GENOMIC DNA]</scope>
    <source>
        <strain evidence="3">ATCC 25592 / DSM 43247 / BCRC 13721 / JCM 3198 / KCTC 3076 / NBRC 16047 / NCTC 10667</strain>
    </source>
</reference>
<accession>D0LAZ7</accession>
<proteinExistence type="predicted"/>
<evidence type="ECO:0008006" key="4">
    <source>
        <dbReference type="Google" id="ProtNLM"/>
    </source>
</evidence>
<feature type="transmembrane region" description="Helical" evidence="1">
    <location>
        <begin position="96"/>
        <end position="119"/>
    </location>
</feature>
<keyword evidence="3" id="KW-1185">Reference proteome</keyword>
<keyword evidence="1" id="KW-1133">Transmembrane helix</keyword>
<evidence type="ECO:0000313" key="3">
    <source>
        <dbReference type="Proteomes" id="UP000001219"/>
    </source>
</evidence>
<sequence length="136" mass="14132">MIRLLIRAVVYLVSAAIGLIVASAVLDDFHLHAGGFIVALVIFALAQLILGPFIARVVRNNAEALLGGVGLVSTFVALLIASLIGDGLEINGVAAWIAGTVIVWLVTAIATMVVPYLLVKAGVKHVRDDDDAPDPA</sequence>
<dbReference type="STRING" id="526226.Gbro_3084"/>
<dbReference type="RefSeq" id="WP_012834806.1">
    <property type="nucleotide sequence ID" value="NC_013441.1"/>
</dbReference>
<keyword evidence="1" id="KW-0472">Membrane</keyword>
<organism evidence="2 3">
    <name type="scientific">Gordonia bronchialis (strain ATCC 25592 / DSM 43247 / BCRC 13721 / JCM 3198 / KCTC 3076 / NBRC 16047 / NCTC 10667)</name>
    <name type="common">Rhodococcus bronchialis</name>
    <dbReference type="NCBI Taxonomy" id="526226"/>
    <lineage>
        <taxon>Bacteria</taxon>
        <taxon>Bacillati</taxon>
        <taxon>Actinomycetota</taxon>
        <taxon>Actinomycetes</taxon>
        <taxon>Mycobacteriales</taxon>
        <taxon>Gordoniaceae</taxon>
        <taxon>Gordonia</taxon>
    </lineage>
</organism>